<sequence>MSWGAISEMGPVSIRTSNLEQSVFDATQILGLHETRRTGGVSYLAAANVHHELAYVESDVDGLEALGVIAADGDALKDVRRRVEDEGFRVVAEKPTGEGVEDGFTFIGPEGFAFEVSLGLQKEAPTPKGFGPNRYGHFNFHPQDHFGMVKFLTKVLDFRVSDVIGTGGSKGFFLRCNTEHHGIAVLQGRGTFHHHAWEVQSVSELTKVGDRLHALGRDLLWGPVRHGAGNNIACYYQEHSGNVVELYTDIEQIYDDNREPVVWEDGEVWWNQWNDYVPEGFRALGLAPTASKYR</sequence>
<proteinExistence type="predicted"/>
<dbReference type="CDD" id="cd08343">
    <property type="entry name" value="ED_TypeI_classII_C"/>
    <property type="match status" value="1"/>
</dbReference>
<dbReference type="InterPro" id="IPR004360">
    <property type="entry name" value="Glyas_Fos-R_dOase_dom"/>
</dbReference>
<reference evidence="2 3" key="1">
    <citation type="submission" date="2023-07" db="EMBL/GenBank/DDBJ databases">
        <title>Sorghum-associated microbial communities from plants grown in Nebraska, USA.</title>
        <authorList>
            <person name="Schachtman D."/>
        </authorList>
    </citation>
    <scope>NUCLEOTIDE SEQUENCE [LARGE SCALE GENOMIC DNA]</scope>
    <source>
        <strain evidence="2 3">BE167</strain>
    </source>
</reference>
<dbReference type="Pfam" id="PF00903">
    <property type="entry name" value="Glyoxalase"/>
    <property type="match status" value="1"/>
</dbReference>
<dbReference type="EMBL" id="JAVDVQ010000010">
    <property type="protein sequence ID" value="MDR7083293.1"/>
    <property type="molecule type" value="Genomic_DNA"/>
</dbReference>
<evidence type="ECO:0000313" key="2">
    <source>
        <dbReference type="EMBL" id="MDR7083293.1"/>
    </source>
</evidence>
<comment type="caution">
    <text evidence="2">The sequence shown here is derived from an EMBL/GenBank/DDBJ whole genome shotgun (WGS) entry which is preliminary data.</text>
</comment>
<dbReference type="InterPro" id="IPR029068">
    <property type="entry name" value="Glyas_Bleomycin-R_OHBP_Dase"/>
</dbReference>
<dbReference type="RefSeq" id="WP_310057757.1">
    <property type="nucleotide sequence ID" value="NZ_JAVDVQ010000010.1"/>
</dbReference>
<dbReference type="Gene3D" id="3.10.180.10">
    <property type="entry name" value="2,3-Dihydroxybiphenyl 1,2-Dioxygenase, domain 1"/>
    <property type="match status" value="2"/>
</dbReference>
<dbReference type="Proteomes" id="UP001252243">
    <property type="component" value="Unassembled WGS sequence"/>
</dbReference>
<keyword evidence="3" id="KW-1185">Reference proteome</keyword>
<feature type="domain" description="VOC" evidence="1">
    <location>
        <begin position="134"/>
        <end position="249"/>
    </location>
</feature>
<evidence type="ECO:0000259" key="1">
    <source>
        <dbReference type="PROSITE" id="PS51819"/>
    </source>
</evidence>
<dbReference type="InterPro" id="IPR037523">
    <property type="entry name" value="VOC_core"/>
</dbReference>
<dbReference type="PROSITE" id="PS51819">
    <property type="entry name" value="VOC"/>
    <property type="match status" value="2"/>
</dbReference>
<feature type="domain" description="VOC" evidence="1">
    <location>
        <begin position="8"/>
        <end position="119"/>
    </location>
</feature>
<organism evidence="2 3">
    <name type="scientific">Arthrobacter ginsengisoli</name>
    <dbReference type="NCBI Taxonomy" id="1356565"/>
    <lineage>
        <taxon>Bacteria</taxon>
        <taxon>Bacillati</taxon>
        <taxon>Actinomycetota</taxon>
        <taxon>Actinomycetes</taxon>
        <taxon>Micrococcales</taxon>
        <taxon>Micrococcaceae</taxon>
        <taxon>Arthrobacter</taxon>
    </lineage>
</organism>
<accession>A0ABU1UDL1</accession>
<name>A0ABU1UDL1_9MICC</name>
<gene>
    <name evidence="2" type="ORF">J2X01_002587</name>
</gene>
<evidence type="ECO:0000313" key="3">
    <source>
        <dbReference type="Proteomes" id="UP001252243"/>
    </source>
</evidence>
<dbReference type="SUPFAM" id="SSF54593">
    <property type="entry name" value="Glyoxalase/Bleomycin resistance protein/Dihydroxybiphenyl dioxygenase"/>
    <property type="match status" value="1"/>
</dbReference>
<protein>
    <submittedName>
        <fullName evidence="2">Catechol-2,3-dioxygenase</fullName>
    </submittedName>
</protein>